<evidence type="ECO:0000313" key="2">
    <source>
        <dbReference type="EMBL" id="GFU31280.1"/>
    </source>
</evidence>
<keyword evidence="3" id="KW-1185">Reference proteome</keyword>
<evidence type="ECO:0000256" key="1">
    <source>
        <dbReference type="SAM" id="MobiDB-lite"/>
    </source>
</evidence>
<name>A0A8X6QUA2_NEPPI</name>
<dbReference type="EMBL" id="BMAW01129644">
    <property type="protein sequence ID" value="GFU31280.1"/>
    <property type="molecule type" value="Genomic_DNA"/>
</dbReference>
<dbReference type="AlphaFoldDB" id="A0A8X6QUA2"/>
<gene>
    <name evidence="2" type="ORF">NPIL_463521</name>
</gene>
<feature type="region of interest" description="Disordered" evidence="1">
    <location>
        <begin position="1"/>
        <end position="26"/>
    </location>
</feature>
<accession>A0A8X6QUA2</accession>
<evidence type="ECO:0000313" key="3">
    <source>
        <dbReference type="Proteomes" id="UP000887013"/>
    </source>
</evidence>
<proteinExistence type="predicted"/>
<comment type="caution">
    <text evidence="2">The sequence shown here is derived from an EMBL/GenBank/DDBJ whole genome shotgun (WGS) entry which is preliminary data.</text>
</comment>
<sequence length="126" mass="13854">MRRKSPELREDSKSVTQRHPYPLQPTLSTTPFRACIGACTAHTASVHALHVTSRLLPPPNGIDIHASLVKAFENERLRAQPILYNVLAISLSIAKSTGLLGTYEVAGFRDTGGIHKSYDRENLSYG</sequence>
<protein>
    <submittedName>
        <fullName evidence="2">Uncharacterized protein</fullName>
    </submittedName>
</protein>
<organism evidence="2 3">
    <name type="scientific">Nephila pilipes</name>
    <name type="common">Giant wood spider</name>
    <name type="synonym">Nephila maculata</name>
    <dbReference type="NCBI Taxonomy" id="299642"/>
    <lineage>
        <taxon>Eukaryota</taxon>
        <taxon>Metazoa</taxon>
        <taxon>Ecdysozoa</taxon>
        <taxon>Arthropoda</taxon>
        <taxon>Chelicerata</taxon>
        <taxon>Arachnida</taxon>
        <taxon>Araneae</taxon>
        <taxon>Araneomorphae</taxon>
        <taxon>Entelegynae</taxon>
        <taxon>Araneoidea</taxon>
        <taxon>Nephilidae</taxon>
        <taxon>Nephila</taxon>
    </lineage>
</organism>
<dbReference type="Proteomes" id="UP000887013">
    <property type="component" value="Unassembled WGS sequence"/>
</dbReference>
<feature type="compositionally biased region" description="Basic and acidic residues" evidence="1">
    <location>
        <begin position="1"/>
        <end position="13"/>
    </location>
</feature>
<reference evidence="2" key="1">
    <citation type="submission" date="2020-08" db="EMBL/GenBank/DDBJ databases">
        <title>Multicomponent nature underlies the extraordinary mechanical properties of spider dragline silk.</title>
        <authorList>
            <person name="Kono N."/>
            <person name="Nakamura H."/>
            <person name="Mori M."/>
            <person name="Yoshida Y."/>
            <person name="Ohtoshi R."/>
            <person name="Malay A.D."/>
            <person name="Moran D.A.P."/>
            <person name="Tomita M."/>
            <person name="Numata K."/>
            <person name="Arakawa K."/>
        </authorList>
    </citation>
    <scope>NUCLEOTIDE SEQUENCE</scope>
</reference>